<accession>A0A8E0V1D7</accession>
<evidence type="ECO:0000256" key="1">
    <source>
        <dbReference type="SAM" id="MobiDB-lite"/>
    </source>
</evidence>
<feature type="compositionally biased region" description="Polar residues" evidence="1">
    <location>
        <begin position="75"/>
        <end position="99"/>
    </location>
</feature>
<dbReference type="EMBL" id="BBXM02000004">
    <property type="protein sequence ID" value="GIC89830.1"/>
    <property type="molecule type" value="Genomic_DNA"/>
</dbReference>
<dbReference type="AlphaFoldDB" id="A0A8E0V1D7"/>
<dbReference type="Proteomes" id="UP000036893">
    <property type="component" value="Unassembled WGS sequence"/>
</dbReference>
<name>A0A8E0V1D7_9EURO</name>
<evidence type="ECO:0000313" key="2">
    <source>
        <dbReference type="EMBL" id="GIC89830.1"/>
    </source>
</evidence>
<gene>
    <name evidence="2" type="ORF">Aud_006258</name>
</gene>
<comment type="caution">
    <text evidence="2">The sequence shown here is derived from an EMBL/GenBank/DDBJ whole genome shotgun (WGS) entry which is preliminary data.</text>
</comment>
<reference evidence="2" key="2">
    <citation type="submission" date="2021-01" db="EMBL/GenBank/DDBJ databases">
        <title>Pan-genome distribution and transcriptional activeness of fungal secondary metabolism genes in Aspergillus section Fumigati.</title>
        <authorList>
            <person name="Takahashi H."/>
            <person name="Umemura M."/>
            <person name="Ninomiya A."/>
            <person name="Kusuya Y."/>
            <person name="Urayama S."/>
            <person name="Shimizu M."/>
            <person name="Watanabe A."/>
            <person name="Kamei K."/>
            <person name="Yaguchi T."/>
            <person name="Hagiwara D."/>
        </authorList>
    </citation>
    <scope>NUCLEOTIDE SEQUENCE</scope>
    <source>
        <strain evidence="2">IFM 46973</strain>
    </source>
</reference>
<dbReference type="RefSeq" id="XP_043147096.1">
    <property type="nucleotide sequence ID" value="XM_043291161.1"/>
</dbReference>
<sequence length="99" mass="10761">MPINTPPDDAPPGPYHTCVNTHHAAYSENNLPPLLFRLEAPIFDDLPPLRNLVENGQVVKDRDGRPLRAFPFLHTSPSARRPGSSSTGCGQTHASHTAT</sequence>
<dbReference type="GeneID" id="66993735"/>
<evidence type="ECO:0000313" key="3">
    <source>
        <dbReference type="Proteomes" id="UP000036893"/>
    </source>
</evidence>
<protein>
    <submittedName>
        <fullName evidence="2">Uncharacterized protein</fullName>
    </submittedName>
</protein>
<reference evidence="2" key="1">
    <citation type="journal article" date="2015" name="Genome Announc.">
        <title>Draft Genome Sequence of the Pathogenic Filamentous Fungus Aspergillus udagawae Strain IFM 46973T.</title>
        <authorList>
            <person name="Kusuya Y."/>
            <person name="Takahashi-Nakaguchi A."/>
            <person name="Takahashi H."/>
            <person name="Yaguchi T."/>
        </authorList>
    </citation>
    <scope>NUCLEOTIDE SEQUENCE</scope>
    <source>
        <strain evidence="2">IFM 46973</strain>
    </source>
</reference>
<organism evidence="2 3">
    <name type="scientific">Aspergillus udagawae</name>
    <dbReference type="NCBI Taxonomy" id="91492"/>
    <lineage>
        <taxon>Eukaryota</taxon>
        <taxon>Fungi</taxon>
        <taxon>Dikarya</taxon>
        <taxon>Ascomycota</taxon>
        <taxon>Pezizomycotina</taxon>
        <taxon>Eurotiomycetes</taxon>
        <taxon>Eurotiomycetidae</taxon>
        <taxon>Eurotiales</taxon>
        <taxon>Aspergillaceae</taxon>
        <taxon>Aspergillus</taxon>
        <taxon>Aspergillus subgen. Fumigati</taxon>
    </lineage>
</organism>
<proteinExistence type="predicted"/>
<feature type="region of interest" description="Disordered" evidence="1">
    <location>
        <begin position="69"/>
        <end position="99"/>
    </location>
</feature>